<dbReference type="AlphaFoldDB" id="A0A5C2RSN5"/>
<dbReference type="SMART" id="SM00533">
    <property type="entry name" value="MUTSd"/>
    <property type="match status" value="1"/>
</dbReference>
<dbReference type="Gene3D" id="1.10.1420.10">
    <property type="match status" value="1"/>
</dbReference>
<dbReference type="Pfam" id="PF05192">
    <property type="entry name" value="MutS_III"/>
    <property type="match status" value="1"/>
</dbReference>
<dbReference type="SMART" id="SM00534">
    <property type="entry name" value="MUTSac"/>
    <property type="match status" value="1"/>
</dbReference>
<reference evidence="7" key="1">
    <citation type="journal article" date="2018" name="Genome Biol. Evol.">
        <title>Genomics and development of Lentinus tigrinus, a white-rot wood-decaying mushroom with dimorphic fruiting bodies.</title>
        <authorList>
            <person name="Wu B."/>
            <person name="Xu Z."/>
            <person name="Knudson A."/>
            <person name="Carlson A."/>
            <person name="Chen N."/>
            <person name="Kovaka S."/>
            <person name="LaButti K."/>
            <person name="Lipzen A."/>
            <person name="Pennachio C."/>
            <person name="Riley R."/>
            <person name="Schakwitz W."/>
            <person name="Umezawa K."/>
            <person name="Ohm R.A."/>
            <person name="Grigoriev I.V."/>
            <person name="Nagy L.G."/>
            <person name="Gibbons J."/>
            <person name="Hibbett D."/>
        </authorList>
    </citation>
    <scope>NUCLEOTIDE SEQUENCE [LARGE SCALE GENOMIC DNA]</scope>
    <source>
        <strain evidence="7">ALCF2SS1-6</strain>
    </source>
</reference>
<feature type="compositionally biased region" description="Acidic residues" evidence="5">
    <location>
        <begin position="54"/>
        <end position="66"/>
    </location>
</feature>
<protein>
    <recommendedName>
        <fullName evidence="6">DNA mismatch repair proteins mutS family domain-containing protein</fullName>
    </recommendedName>
</protein>
<sequence length="929" mass="104213">MPRRKNPQPRRRQHASVIDDEDVVQDTVGSRETTSGTEETQPRKRVRWGGGLETQDEDEDEEEEESSSCVEREKKYLSGRVACAYYDPVTFTMYVLEDTPENQHFDLTKAFLEQASPDVVLTSSKADDNCMDVLRDHMDGSGGTFQVRPHKNFIPNKGRERLLSLRLLSELPAMCASDSMSEVSSTSEARNAYDFMRRRREVGGDPTTQKWNASVRLANFASVDNSPLCLGSIGALLDYLTRARAVSELEDEGVGGLEIRDIKPLPLFHTMQINADALFSLQIFEDENHASIHSDKTKEGLSLFGILNSTKTTLGRALMREWFLRPSMSLEVINARHDAVQSLLRPDNIASRLAMHSHLNGMKNIPRILVAMKTGRAKVSDWQGLVKFAFHALLLRDSLSELNQASHVEIVRRLLAVLEVVRLREIGNVVNETIDWEESTNAGRVCVRARVDDELDNLKHIYNGIDAVLSKVAEQVSATIPLDYTPSLNVVYFPQLGFLVCVPMKEEWKSEEGIQVLEGWSFQVKIAVQMPHRFKPHYLADMDTHIGDLHPAIVDREIEIVQILQEKILVHEKAINHACDVCAELDCLISFAQASQSYDYRRPRMTQDNVIDIKQGRHPLQEIVVDTFVPNDTYLVGGADTDVTVENDDDDSDMEDERQYVKNSIMVCTGANACGKSVYLKQIALIQYMAQVILTRVQTRESVSRVQSAFMIDLNQVSLALRNSTERSLILLDEFGKGTLPTDGAGLFCGVLKHLLERGPRCPKVIATTHFHDVFQNELLSPHRLPVTFVHMQVLLASGTGNISVNSDGSADASDDEGVQIGPGEKITYLYKVANGYSLHSHAITCAELFGIPKRVTSRAKYVCELLARHEICQLLDEDMTDGERQELEEAEEVCRKFLAWDLTPASVTSHQGSVRDALAEILDRPMHD</sequence>
<dbReference type="STRING" id="1328759.A0A5C2RSN5"/>
<dbReference type="InterPro" id="IPR007696">
    <property type="entry name" value="DNA_mismatch_repair_MutS_core"/>
</dbReference>
<dbReference type="PROSITE" id="PS00486">
    <property type="entry name" value="DNA_MISMATCH_REPAIR_2"/>
    <property type="match status" value="1"/>
</dbReference>
<evidence type="ECO:0000259" key="6">
    <source>
        <dbReference type="PROSITE" id="PS00486"/>
    </source>
</evidence>
<evidence type="ECO:0000256" key="5">
    <source>
        <dbReference type="SAM" id="MobiDB-lite"/>
    </source>
</evidence>
<evidence type="ECO:0000313" key="7">
    <source>
        <dbReference type="EMBL" id="RPD54633.1"/>
    </source>
</evidence>
<evidence type="ECO:0000256" key="4">
    <source>
        <dbReference type="ARBA" id="ARBA00023125"/>
    </source>
</evidence>
<dbReference type="GO" id="GO:0006298">
    <property type="term" value="P:mismatch repair"/>
    <property type="evidence" value="ECO:0007669"/>
    <property type="project" value="InterPro"/>
</dbReference>
<dbReference type="GO" id="GO:0140664">
    <property type="term" value="F:ATP-dependent DNA damage sensor activity"/>
    <property type="evidence" value="ECO:0007669"/>
    <property type="project" value="InterPro"/>
</dbReference>
<dbReference type="EMBL" id="ML122303">
    <property type="protein sequence ID" value="RPD54633.1"/>
    <property type="molecule type" value="Genomic_DNA"/>
</dbReference>
<dbReference type="InterPro" id="IPR027417">
    <property type="entry name" value="P-loop_NTPase"/>
</dbReference>
<dbReference type="PANTHER" id="PTHR11361">
    <property type="entry name" value="DNA MISMATCH REPAIR PROTEIN MUTS FAMILY MEMBER"/>
    <property type="match status" value="1"/>
</dbReference>
<proteinExistence type="inferred from homology"/>
<accession>A0A5C2RSN5</accession>
<dbReference type="GO" id="GO:0051026">
    <property type="term" value="P:chiasma assembly"/>
    <property type="evidence" value="ECO:0007669"/>
    <property type="project" value="TreeGrafter"/>
</dbReference>
<dbReference type="InterPro" id="IPR045076">
    <property type="entry name" value="MutS"/>
</dbReference>
<evidence type="ECO:0000256" key="1">
    <source>
        <dbReference type="ARBA" id="ARBA00006271"/>
    </source>
</evidence>
<organism evidence="7 8">
    <name type="scientific">Lentinus tigrinus ALCF2SS1-6</name>
    <dbReference type="NCBI Taxonomy" id="1328759"/>
    <lineage>
        <taxon>Eukaryota</taxon>
        <taxon>Fungi</taxon>
        <taxon>Dikarya</taxon>
        <taxon>Basidiomycota</taxon>
        <taxon>Agaricomycotina</taxon>
        <taxon>Agaricomycetes</taxon>
        <taxon>Polyporales</taxon>
        <taxon>Polyporaceae</taxon>
        <taxon>Lentinus</taxon>
    </lineage>
</organism>
<keyword evidence="2" id="KW-0547">Nucleotide-binding</keyword>
<dbReference type="OrthoDB" id="29596at2759"/>
<dbReference type="Pfam" id="PF00488">
    <property type="entry name" value="MutS_V"/>
    <property type="match status" value="1"/>
</dbReference>
<feature type="region of interest" description="Disordered" evidence="5">
    <location>
        <begin position="1"/>
        <end position="69"/>
    </location>
</feature>
<keyword evidence="8" id="KW-1185">Reference proteome</keyword>
<feature type="domain" description="DNA mismatch repair proteins mutS family" evidence="6">
    <location>
        <begin position="728"/>
        <end position="744"/>
    </location>
</feature>
<dbReference type="GO" id="GO:0005634">
    <property type="term" value="C:nucleus"/>
    <property type="evidence" value="ECO:0007669"/>
    <property type="project" value="TreeGrafter"/>
</dbReference>
<gene>
    <name evidence="7" type="ORF">L227DRAFT_588829</name>
</gene>
<name>A0A5C2RSN5_9APHY</name>
<dbReference type="SUPFAM" id="SSF52540">
    <property type="entry name" value="P-loop containing nucleoside triphosphate hydrolases"/>
    <property type="match status" value="1"/>
</dbReference>
<feature type="compositionally biased region" description="Basic residues" evidence="5">
    <location>
        <begin position="1"/>
        <end position="14"/>
    </location>
</feature>
<comment type="similarity">
    <text evidence="1">Belongs to the DNA mismatch repair MutS family.</text>
</comment>
<dbReference type="InterPro" id="IPR000432">
    <property type="entry name" value="DNA_mismatch_repair_MutS_C"/>
</dbReference>
<dbReference type="Gene3D" id="3.40.50.300">
    <property type="entry name" value="P-loop containing nucleotide triphosphate hydrolases"/>
    <property type="match status" value="1"/>
</dbReference>
<dbReference type="PANTHER" id="PTHR11361:SF20">
    <property type="entry name" value="MUTS PROTEIN HOMOLOG 5"/>
    <property type="match status" value="1"/>
</dbReference>
<evidence type="ECO:0000313" key="8">
    <source>
        <dbReference type="Proteomes" id="UP000313359"/>
    </source>
</evidence>
<dbReference type="CDD" id="cd03281">
    <property type="entry name" value="ABC_MSH5_euk"/>
    <property type="match status" value="1"/>
</dbReference>
<keyword evidence="3" id="KW-0067">ATP-binding</keyword>
<keyword evidence="4" id="KW-0238">DNA-binding</keyword>
<feature type="compositionally biased region" description="Low complexity" evidence="5">
    <location>
        <begin position="27"/>
        <end position="39"/>
    </location>
</feature>
<dbReference type="GO" id="GO:0030983">
    <property type="term" value="F:mismatched DNA binding"/>
    <property type="evidence" value="ECO:0007669"/>
    <property type="project" value="InterPro"/>
</dbReference>
<dbReference type="Proteomes" id="UP000313359">
    <property type="component" value="Unassembled WGS sequence"/>
</dbReference>
<evidence type="ECO:0000256" key="2">
    <source>
        <dbReference type="ARBA" id="ARBA00022741"/>
    </source>
</evidence>
<dbReference type="InterPro" id="IPR036187">
    <property type="entry name" value="DNA_mismatch_repair_MutS_sf"/>
</dbReference>
<evidence type="ECO:0000256" key="3">
    <source>
        <dbReference type="ARBA" id="ARBA00022840"/>
    </source>
</evidence>
<dbReference type="GO" id="GO:0005524">
    <property type="term" value="F:ATP binding"/>
    <property type="evidence" value="ECO:0007669"/>
    <property type="project" value="UniProtKB-KW"/>
</dbReference>
<dbReference type="SUPFAM" id="SSF48334">
    <property type="entry name" value="DNA repair protein MutS, domain III"/>
    <property type="match status" value="1"/>
</dbReference>